<reference evidence="9 10" key="1">
    <citation type="journal article" date="2019" name="J. Hered.">
        <title>An Improved Genome Assembly for Drosophila navojoa, the Basal Species in the mojavensis Cluster.</title>
        <authorList>
            <person name="Vanderlinde T."/>
            <person name="Dupim E.G."/>
            <person name="Nazario-Yepiz N.O."/>
            <person name="Carvalho A.B."/>
        </authorList>
    </citation>
    <scope>NUCLEOTIDE SEQUENCE [LARGE SCALE GENOMIC DNA]</scope>
    <source>
        <strain evidence="9">Navoj_Jal97</strain>
        <tissue evidence="9">Whole organism</tissue>
    </source>
</reference>
<dbReference type="PANTHER" id="PTHR12318:SF0">
    <property type="entry name" value="ACYL-COENZYME A DIPHOSPHATASE NUDT19"/>
    <property type="match status" value="1"/>
</dbReference>
<keyword evidence="10" id="KW-1185">Reference proteome</keyword>
<keyword evidence="5" id="KW-0378">Hydrolase</keyword>
<dbReference type="OMA" id="CSDGMVF"/>
<keyword evidence="4" id="KW-0479">Metal-binding</keyword>
<dbReference type="STRING" id="7232.A0A484B1Z4"/>
<dbReference type="GO" id="GO:0016818">
    <property type="term" value="F:hydrolase activity, acting on acid anhydrides, in phosphorus-containing anhydrides"/>
    <property type="evidence" value="ECO:0007669"/>
    <property type="project" value="InterPro"/>
</dbReference>
<comment type="cofactor">
    <cofactor evidence="1">
        <name>Mn(2+)</name>
        <dbReference type="ChEBI" id="CHEBI:29035"/>
    </cofactor>
</comment>
<evidence type="ECO:0000256" key="3">
    <source>
        <dbReference type="ARBA" id="ARBA00005582"/>
    </source>
</evidence>
<evidence type="ECO:0000256" key="7">
    <source>
        <dbReference type="ARBA" id="ARBA00023211"/>
    </source>
</evidence>
<name>A0A484B1Z4_DRONA</name>
<evidence type="ECO:0000256" key="5">
    <source>
        <dbReference type="ARBA" id="ARBA00022801"/>
    </source>
</evidence>
<feature type="domain" description="Nudix hydrolase" evidence="8">
    <location>
        <begin position="13"/>
        <end position="256"/>
    </location>
</feature>
<dbReference type="AlphaFoldDB" id="A0A484B1Z4"/>
<dbReference type="PROSITE" id="PS51462">
    <property type="entry name" value="NUDIX"/>
    <property type="match status" value="1"/>
</dbReference>
<proteinExistence type="inferred from homology"/>
<dbReference type="InterPro" id="IPR039121">
    <property type="entry name" value="NUDT19"/>
</dbReference>
<comment type="similarity">
    <text evidence="3">Belongs to the Nudix hydrolase family.</text>
</comment>
<keyword evidence="6" id="KW-0460">Magnesium</keyword>
<dbReference type="Gene3D" id="3.90.79.10">
    <property type="entry name" value="Nucleoside Triphosphate Pyrophosphohydrolase"/>
    <property type="match status" value="1"/>
</dbReference>
<dbReference type="InterPro" id="IPR000086">
    <property type="entry name" value="NUDIX_hydrolase_dom"/>
</dbReference>
<dbReference type="EMBL" id="LSRL02000202">
    <property type="protein sequence ID" value="TDG42734.1"/>
    <property type="molecule type" value="Genomic_DNA"/>
</dbReference>
<evidence type="ECO:0000313" key="10">
    <source>
        <dbReference type="Proteomes" id="UP000295192"/>
    </source>
</evidence>
<protein>
    <recommendedName>
        <fullName evidence="8">Nudix hydrolase domain-containing protein</fullName>
    </recommendedName>
</protein>
<gene>
    <name evidence="9" type="ORF">AWZ03_010840</name>
</gene>
<dbReference type="InterPro" id="IPR015797">
    <property type="entry name" value="NUDIX_hydrolase-like_dom_sf"/>
</dbReference>
<dbReference type="OrthoDB" id="1695362at2759"/>
<dbReference type="GO" id="GO:0005739">
    <property type="term" value="C:mitochondrion"/>
    <property type="evidence" value="ECO:0007669"/>
    <property type="project" value="TreeGrafter"/>
</dbReference>
<evidence type="ECO:0000313" key="9">
    <source>
        <dbReference type="EMBL" id="TDG42734.1"/>
    </source>
</evidence>
<evidence type="ECO:0000256" key="2">
    <source>
        <dbReference type="ARBA" id="ARBA00001946"/>
    </source>
</evidence>
<dbReference type="Proteomes" id="UP000295192">
    <property type="component" value="Unassembled WGS sequence"/>
</dbReference>
<evidence type="ECO:0000256" key="1">
    <source>
        <dbReference type="ARBA" id="ARBA00001936"/>
    </source>
</evidence>
<evidence type="ECO:0000256" key="4">
    <source>
        <dbReference type="ARBA" id="ARBA00022723"/>
    </source>
</evidence>
<organism evidence="9 10">
    <name type="scientific">Drosophila navojoa</name>
    <name type="common">Fruit fly</name>
    <dbReference type="NCBI Taxonomy" id="7232"/>
    <lineage>
        <taxon>Eukaryota</taxon>
        <taxon>Metazoa</taxon>
        <taxon>Ecdysozoa</taxon>
        <taxon>Arthropoda</taxon>
        <taxon>Hexapoda</taxon>
        <taxon>Insecta</taxon>
        <taxon>Pterygota</taxon>
        <taxon>Neoptera</taxon>
        <taxon>Endopterygota</taxon>
        <taxon>Diptera</taxon>
        <taxon>Brachycera</taxon>
        <taxon>Muscomorpha</taxon>
        <taxon>Ephydroidea</taxon>
        <taxon>Drosophilidae</taxon>
        <taxon>Drosophila</taxon>
    </lineage>
</organism>
<evidence type="ECO:0000259" key="8">
    <source>
        <dbReference type="PROSITE" id="PS51462"/>
    </source>
</evidence>
<comment type="caution">
    <text evidence="9">The sequence shown here is derived from an EMBL/GenBank/DDBJ whole genome shotgun (WGS) entry which is preliminary data.</text>
</comment>
<dbReference type="PANTHER" id="PTHR12318">
    <property type="entry name" value="TESTOSTERONE-REGULATED PROTEIN RP2"/>
    <property type="match status" value="1"/>
</dbReference>
<keyword evidence="7" id="KW-0464">Manganese</keyword>
<dbReference type="GO" id="GO:0046872">
    <property type="term" value="F:metal ion binding"/>
    <property type="evidence" value="ECO:0007669"/>
    <property type="project" value="UniProtKB-KW"/>
</dbReference>
<dbReference type="SUPFAM" id="SSF55811">
    <property type="entry name" value="Nudix"/>
    <property type="match status" value="1"/>
</dbReference>
<accession>A0A484B1Z4</accession>
<evidence type="ECO:0000256" key="6">
    <source>
        <dbReference type="ARBA" id="ARBA00022842"/>
    </source>
</evidence>
<comment type="cofactor">
    <cofactor evidence="2">
        <name>Mg(2+)</name>
        <dbReference type="ChEBI" id="CHEBI:18420"/>
    </cofactor>
</comment>
<sequence length="369" mass="41449">MQASGSSVNSNPRWRVSASLIIVTPAAAAGEDYNVLMLKRTDATAMATNQTVFPGGLLEVEADESVAWLQYFEEFGVTQTSLRSLVLISEQRPNILAPQGTGCYDRFFKRSKIWAREITLRLAALRECFEEVGVLLCRNRAQVHQTAAVAHAAQLDADSLSTWQARVHSNPSDFLALCRHIEVVPDIWALHEWSAWASPAFVKNRYETVFYMVFLHSQPSLLAEPTEVKEGLWRSPLELLFLHQDQELFFLPPQIYELSRLCSINDFQKLCTFASQRGQLGCTMFMPVAYVCSDGMVFTLPGDDLYVPEPHLVTKPIEFSGTVAELNALSKHLHRYESTTATGFKIYINIPALNGHLVPKQLPNEKSKL</sequence>